<evidence type="ECO:0008006" key="5">
    <source>
        <dbReference type="Google" id="ProtNLM"/>
    </source>
</evidence>
<dbReference type="PANTHER" id="PTHR31962:SF1">
    <property type="entry name" value="SPHINGOLIPID LONG CHAIN BASE-RESPONSIVE PROTEIN PIL1"/>
    <property type="match status" value="1"/>
</dbReference>
<dbReference type="Proteomes" id="UP000605846">
    <property type="component" value="Unassembled WGS sequence"/>
</dbReference>
<keyword evidence="4" id="KW-1185">Reference proteome</keyword>
<feature type="compositionally biased region" description="Polar residues" evidence="2">
    <location>
        <begin position="570"/>
        <end position="581"/>
    </location>
</feature>
<dbReference type="GO" id="GO:0070941">
    <property type="term" value="P:eisosome assembly"/>
    <property type="evidence" value="ECO:0007669"/>
    <property type="project" value="TreeGrafter"/>
</dbReference>
<dbReference type="EMBL" id="JABAYA010000038">
    <property type="protein sequence ID" value="KAF7728392.1"/>
    <property type="molecule type" value="Genomic_DNA"/>
</dbReference>
<dbReference type="Gene3D" id="1.20.1270.60">
    <property type="entry name" value="Arfaptin homology (AH) domain/BAR domain"/>
    <property type="match status" value="1"/>
</dbReference>
<evidence type="ECO:0000313" key="4">
    <source>
        <dbReference type="Proteomes" id="UP000605846"/>
    </source>
</evidence>
<dbReference type="InterPro" id="IPR028245">
    <property type="entry name" value="PIL1/LSP1"/>
</dbReference>
<feature type="compositionally biased region" description="Basic and acidic residues" evidence="2">
    <location>
        <begin position="278"/>
        <end position="287"/>
    </location>
</feature>
<dbReference type="OrthoDB" id="5599269at2759"/>
<feature type="compositionally biased region" description="Basic and acidic residues" evidence="2">
    <location>
        <begin position="551"/>
        <end position="568"/>
    </location>
</feature>
<evidence type="ECO:0000256" key="1">
    <source>
        <dbReference type="SAM" id="Coils"/>
    </source>
</evidence>
<feature type="coiled-coil region" evidence="1">
    <location>
        <begin position="124"/>
        <end position="178"/>
    </location>
</feature>
<dbReference type="GO" id="GO:0006897">
    <property type="term" value="P:endocytosis"/>
    <property type="evidence" value="ECO:0007669"/>
    <property type="project" value="TreeGrafter"/>
</dbReference>
<proteinExistence type="predicted"/>
<dbReference type="GO" id="GO:0008289">
    <property type="term" value="F:lipid binding"/>
    <property type="evidence" value="ECO:0007669"/>
    <property type="project" value="TreeGrafter"/>
</dbReference>
<gene>
    <name evidence="3" type="ORF">EC973_006200</name>
</gene>
<dbReference type="Pfam" id="PF13805">
    <property type="entry name" value="Pil1"/>
    <property type="match status" value="1"/>
</dbReference>
<feature type="compositionally biased region" description="Low complexity" evidence="2">
    <location>
        <begin position="291"/>
        <end position="322"/>
    </location>
</feature>
<name>A0A8H7EUM4_9FUNG</name>
<protein>
    <recommendedName>
        <fullName evidence="5">Eisosome component PIL1-domain-containing protein</fullName>
    </recommendedName>
</protein>
<feature type="compositionally biased region" description="Basic and acidic residues" evidence="2">
    <location>
        <begin position="347"/>
        <end position="358"/>
    </location>
</feature>
<organism evidence="3 4">
    <name type="scientific">Apophysomyces ossiformis</name>
    <dbReference type="NCBI Taxonomy" id="679940"/>
    <lineage>
        <taxon>Eukaryota</taxon>
        <taxon>Fungi</taxon>
        <taxon>Fungi incertae sedis</taxon>
        <taxon>Mucoromycota</taxon>
        <taxon>Mucoromycotina</taxon>
        <taxon>Mucoromycetes</taxon>
        <taxon>Mucorales</taxon>
        <taxon>Mucorineae</taxon>
        <taxon>Mucoraceae</taxon>
        <taxon>Apophysomyces</taxon>
    </lineage>
</organism>
<dbReference type="AlphaFoldDB" id="A0A8H7EUM4"/>
<dbReference type="GO" id="GO:0036286">
    <property type="term" value="C:eisosome filament"/>
    <property type="evidence" value="ECO:0007669"/>
    <property type="project" value="TreeGrafter"/>
</dbReference>
<evidence type="ECO:0000313" key="3">
    <source>
        <dbReference type="EMBL" id="KAF7728392.1"/>
    </source>
</evidence>
<dbReference type="PANTHER" id="PTHR31962">
    <property type="entry name" value="SPHINGOLIPID LONG CHAIN BASE-RESPONSIVE PROTEIN PIL1"/>
    <property type="match status" value="1"/>
</dbReference>
<keyword evidence="1" id="KW-0175">Coiled coil</keyword>
<sequence>MNHLSHMMKYKDLQYSLGKIGADVRSQLASSNPLQKQDTKGLSLWIYGERNDLASLRTLLYQRSKTNKAFEEWTKEESQESGGKEGRDLEDIGNKLVKLLEKQLEIEQTYAEKNKQFRQAIKAIREREEKLSDIREKKRSLKERIHNLTKSNPKSPKLVEFQKELESLERDTHDTEMEMRDFKRFALREAFYSRFNAMNEFAEKTAIIAGFGKYIVDLLDIEPTPRGESRRPYEKESESTTILADALMAVQSWRPAKGEERLTLAAHGSVVALHGKGKKPEVSKEDEGQVTTTTATISTTATSMTTVTAETTAGTAAAASSTVPDLPPRPTEPAGYSAEAVASVTGDAKHREDRNKDLEELEDLYDAPPPAYSDNRREEPPSSPRNSDEVLVPPPPPVPAHNTTNPVLQFQYEEKQADEAETVIFQSPYQAHAVPPGTPYSMHNVITSSPLPMHQQLPYHQNSMMSVSSQGSVLWTPGPQYYQMDYNQLYWQMAQRQQQAAAQQRPYAEFQQQFAHIHGMGGDPRLPYRQRVDPGGFRIPPAIPKEQLSAEEEKRQLAQRDAEEERRRTMMSSAEASQSTGGELPIYDGPQEGYPPDKKSEQ</sequence>
<accession>A0A8H7EUM4</accession>
<feature type="region of interest" description="Disordered" evidence="2">
    <location>
        <begin position="528"/>
        <end position="602"/>
    </location>
</feature>
<comment type="caution">
    <text evidence="3">The sequence shown here is derived from an EMBL/GenBank/DDBJ whole genome shotgun (WGS) entry which is preliminary data.</text>
</comment>
<dbReference type="GO" id="GO:0005886">
    <property type="term" value="C:plasma membrane"/>
    <property type="evidence" value="ECO:0007669"/>
    <property type="project" value="TreeGrafter"/>
</dbReference>
<reference evidence="3" key="1">
    <citation type="submission" date="2020-01" db="EMBL/GenBank/DDBJ databases">
        <title>Genome Sequencing of Three Apophysomyces-Like Fungal Strains Confirms a Novel Fungal Genus in the Mucoromycota with divergent Burkholderia-like Endosymbiotic Bacteria.</title>
        <authorList>
            <person name="Stajich J.E."/>
            <person name="Macias A.M."/>
            <person name="Carter-House D."/>
            <person name="Lovett B."/>
            <person name="Kasson L.R."/>
            <person name="Berry K."/>
            <person name="Grigoriev I."/>
            <person name="Chang Y."/>
            <person name="Spatafora J."/>
            <person name="Kasson M.T."/>
        </authorList>
    </citation>
    <scope>NUCLEOTIDE SEQUENCE</scope>
    <source>
        <strain evidence="3">NRRL A-21654</strain>
    </source>
</reference>
<dbReference type="InterPro" id="IPR027267">
    <property type="entry name" value="AH/BAR_dom_sf"/>
</dbReference>
<evidence type="ECO:0000256" key="2">
    <source>
        <dbReference type="SAM" id="MobiDB-lite"/>
    </source>
</evidence>
<feature type="region of interest" description="Disordered" evidence="2">
    <location>
        <begin position="274"/>
        <end position="404"/>
    </location>
</feature>